<evidence type="ECO:0000256" key="1">
    <source>
        <dbReference type="SAM" id="SignalP"/>
    </source>
</evidence>
<dbReference type="OrthoDB" id="978531at2"/>
<feature type="signal peptide" evidence="1">
    <location>
        <begin position="1"/>
        <end position="20"/>
    </location>
</feature>
<evidence type="ECO:0000313" key="3">
    <source>
        <dbReference type="Proteomes" id="UP000295278"/>
    </source>
</evidence>
<sequence>MKKYIALFLVLFLTSCQVTETIHLNQDGTGKIEISKLREEHSYMQLMGEEYSKEDVFKDTTYVFKDLITKHSETFSRLPAFEKAIFEKFNTVQVHVKKSSIEKEFHTTITQNFTKIEQVADLYKTEEYADDIVNNYALVAEEHYYSVNFTFDGSVFKRTVRITDTAQFKKQQEEIEKLKTRFSKFKVTQDFVLKYQFSRKIKSVSNPNAVISEDRKSMQLQFLITDCLINPESTNLEVILE</sequence>
<accession>A0A4R5B3U1</accession>
<gene>
    <name evidence="2" type="ORF">E0F89_03980</name>
</gene>
<organism evidence="2 3">
    <name type="scientific">Flavobacterium caseinilyticum</name>
    <dbReference type="NCBI Taxonomy" id="2541732"/>
    <lineage>
        <taxon>Bacteria</taxon>
        <taxon>Pseudomonadati</taxon>
        <taxon>Bacteroidota</taxon>
        <taxon>Flavobacteriia</taxon>
        <taxon>Flavobacteriales</taxon>
        <taxon>Flavobacteriaceae</taxon>
        <taxon>Flavobacterium</taxon>
    </lineage>
</organism>
<dbReference type="EMBL" id="SMFM01000001">
    <property type="protein sequence ID" value="TDD78926.1"/>
    <property type="molecule type" value="Genomic_DNA"/>
</dbReference>
<comment type="caution">
    <text evidence="2">The sequence shown here is derived from an EMBL/GenBank/DDBJ whole genome shotgun (WGS) entry which is preliminary data.</text>
</comment>
<evidence type="ECO:0000313" key="2">
    <source>
        <dbReference type="EMBL" id="TDD78926.1"/>
    </source>
</evidence>
<dbReference type="Proteomes" id="UP000295278">
    <property type="component" value="Unassembled WGS sequence"/>
</dbReference>
<protein>
    <recommendedName>
        <fullName evidence="4">Lipoprotein</fullName>
    </recommendedName>
</protein>
<reference evidence="2 3" key="1">
    <citation type="submission" date="2019-03" db="EMBL/GenBank/DDBJ databases">
        <title>Flavobacterium AT-3-2 sp. nov., isolated from arctic soil.</title>
        <authorList>
            <person name="Chaudhary D.K."/>
        </authorList>
    </citation>
    <scope>NUCLEOTIDE SEQUENCE [LARGE SCALE GENOMIC DNA]</scope>
    <source>
        <strain evidence="2 3">AT-3-2</strain>
    </source>
</reference>
<dbReference type="AlphaFoldDB" id="A0A4R5B3U1"/>
<keyword evidence="3" id="KW-1185">Reference proteome</keyword>
<dbReference type="PROSITE" id="PS51257">
    <property type="entry name" value="PROKAR_LIPOPROTEIN"/>
    <property type="match status" value="1"/>
</dbReference>
<proteinExistence type="predicted"/>
<name>A0A4R5B3U1_9FLAO</name>
<keyword evidence="1" id="KW-0732">Signal</keyword>
<feature type="chain" id="PRO_5020362209" description="Lipoprotein" evidence="1">
    <location>
        <begin position="21"/>
        <end position="241"/>
    </location>
</feature>
<evidence type="ECO:0008006" key="4">
    <source>
        <dbReference type="Google" id="ProtNLM"/>
    </source>
</evidence>